<evidence type="ECO:0000313" key="2">
    <source>
        <dbReference type="Proteomes" id="UP001243375"/>
    </source>
</evidence>
<gene>
    <name evidence="1" type="ORF">QFC22_001592</name>
</gene>
<accession>A0ACC2XID8</accession>
<reference evidence="1" key="1">
    <citation type="submission" date="2023-04" db="EMBL/GenBank/DDBJ databases">
        <title>Draft Genome sequencing of Naganishia species isolated from polar environments using Oxford Nanopore Technology.</title>
        <authorList>
            <person name="Leo P."/>
            <person name="Venkateswaran K."/>
        </authorList>
    </citation>
    <scope>NUCLEOTIDE SEQUENCE</scope>
    <source>
        <strain evidence="1">MNA-CCFEE 5425</strain>
    </source>
</reference>
<dbReference type="Proteomes" id="UP001243375">
    <property type="component" value="Unassembled WGS sequence"/>
</dbReference>
<evidence type="ECO:0000313" key="1">
    <source>
        <dbReference type="EMBL" id="KAJ9123393.1"/>
    </source>
</evidence>
<dbReference type="EMBL" id="JASBWU010000003">
    <property type="protein sequence ID" value="KAJ9123393.1"/>
    <property type="molecule type" value="Genomic_DNA"/>
</dbReference>
<name>A0ACC2XID8_9TREE</name>
<protein>
    <submittedName>
        <fullName evidence="1">Uncharacterized protein</fullName>
    </submittedName>
</protein>
<comment type="caution">
    <text evidence="1">The sequence shown here is derived from an EMBL/GenBank/DDBJ whole genome shotgun (WGS) entry which is preliminary data.</text>
</comment>
<sequence>MNVDESGGSVETEESVAAPAVERAVEQDRPEPHLSKQDMNMEQSAKALDDNAADAISRVPQAPQAHEVLMINKDLATNKPGSGIDDADEAGQEPALHTQLSTADTNGNEYQGNTSSNLSAFDLNALQSSIAEHVQQSMASQLSSFSANQLSAVHVIRHDLLTQETERQQTLVTLVSDVIERDIKKSLQQIVSNQIDKKVVPLVTETLRQQTDKAFSSEIPAQINSALQDTVLSQVERSLIPHLGRTFTSTLSPIVERNVRTLISDNLVPQFMQSVDTISDELSAAIHREMLEVRKDVLVEQSTQLKSAEAMIQSMAVSMKTLIGQVSDLSEQVKELKVLHGQAQAQLQSRGPPPPPPMHQPMPPPPGGFPMMPTPQILPMAPHQQSFVGASPRNTGPAPFLAQVLVSDVPLSAARPNPSLAGAEEEFLNALMTMSDEELIGFIMARSDRTQVYLPAPGQQPCPLSQQVLLTMIHRVRR</sequence>
<proteinExistence type="predicted"/>
<organism evidence="1 2">
    <name type="scientific">Naganishia vaughanmartiniae</name>
    <dbReference type="NCBI Taxonomy" id="1424756"/>
    <lineage>
        <taxon>Eukaryota</taxon>
        <taxon>Fungi</taxon>
        <taxon>Dikarya</taxon>
        <taxon>Basidiomycota</taxon>
        <taxon>Agaricomycotina</taxon>
        <taxon>Tremellomycetes</taxon>
        <taxon>Filobasidiales</taxon>
        <taxon>Filobasidiaceae</taxon>
        <taxon>Naganishia</taxon>
    </lineage>
</organism>
<keyword evidence="2" id="KW-1185">Reference proteome</keyword>